<dbReference type="AlphaFoldDB" id="A0A640VUV6"/>
<dbReference type="RefSeq" id="WP_159979584.1">
    <property type="nucleotide sequence ID" value="NZ_BLIV01000007.1"/>
</dbReference>
<accession>A0A640VUV6</accession>
<name>A0A640VUV6_9RHOB</name>
<evidence type="ECO:0000313" key="1">
    <source>
        <dbReference type="EMBL" id="GFE51637.1"/>
    </source>
</evidence>
<dbReference type="Proteomes" id="UP000436522">
    <property type="component" value="Unassembled WGS sequence"/>
</dbReference>
<sequence length="146" mass="16155">MKITFRASPVVTNMRSEIAPWFSLVDASLRADLIEAISYHQRFLNRTPTSEIQRGFLADVTHLLQQVEASDGQTATFKGGSSYLSRRYSGQIAKGDFLTVQCGDCGAMLTASDVIYDSWKDAHAAGQTLFCTCGARLWLHFDVTPK</sequence>
<dbReference type="EMBL" id="BLIV01000007">
    <property type="protein sequence ID" value="GFE51637.1"/>
    <property type="molecule type" value="Genomic_DNA"/>
</dbReference>
<evidence type="ECO:0000313" key="2">
    <source>
        <dbReference type="Proteomes" id="UP000436522"/>
    </source>
</evidence>
<comment type="caution">
    <text evidence="1">The sequence shown here is derived from an EMBL/GenBank/DDBJ whole genome shotgun (WGS) entry which is preliminary data.</text>
</comment>
<organism evidence="1 2">
    <name type="scientific">Roseobacter cerasinus</name>
    <dbReference type="NCBI Taxonomy" id="2602289"/>
    <lineage>
        <taxon>Bacteria</taxon>
        <taxon>Pseudomonadati</taxon>
        <taxon>Pseudomonadota</taxon>
        <taxon>Alphaproteobacteria</taxon>
        <taxon>Rhodobacterales</taxon>
        <taxon>Roseobacteraceae</taxon>
        <taxon>Roseobacter</taxon>
    </lineage>
</organism>
<gene>
    <name evidence="1" type="ORF">So717_33900</name>
</gene>
<keyword evidence="2" id="KW-1185">Reference proteome</keyword>
<reference evidence="1 2" key="1">
    <citation type="submission" date="2019-12" db="EMBL/GenBank/DDBJ databases">
        <title>Roseobacter cerasinus sp. nov., isolated from seawater around aquaculture.</title>
        <authorList>
            <person name="Muramatsu S."/>
            <person name="Takabe Y."/>
            <person name="Mori K."/>
            <person name="Takaichi S."/>
            <person name="Hanada S."/>
        </authorList>
    </citation>
    <scope>NUCLEOTIDE SEQUENCE [LARGE SCALE GENOMIC DNA]</scope>
    <source>
        <strain evidence="1 2">AI77</strain>
    </source>
</reference>
<protein>
    <submittedName>
        <fullName evidence="1">Uncharacterized protein</fullName>
    </submittedName>
</protein>
<proteinExistence type="predicted"/>